<sequence>MTQELYNELLRSQQGELNAVLMYQRLAKVVKTDKEREAFLQLAKEEGRHASVFHAYTKKVLKPKKTMARIMPILYYLLGKNRLYKIIAKGEYDAATQYEHLIADFPEVESVKNDEHRHGDIVSGLL</sequence>
<dbReference type="GO" id="GO:0046872">
    <property type="term" value="F:metal ion binding"/>
    <property type="evidence" value="ECO:0007669"/>
    <property type="project" value="InterPro"/>
</dbReference>
<reference evidence="3" key="1">
    <citation type="submission" date="2016-10" db="EMBL/GenBank/DDBJ databases">
        <authorList>
            <person name="de Groot N.N."/>
        </authorList>
    </citation>
    <scope>NUCLEOTIDE SEQUENCE [LARGE SCALE GENOMIC DNA]</scope>
    <source>
        <strain evidence="3">BP1-145</strain>
    </source>
</reference>
<gene>
    <name evidence="2" type="ORF">SAMN04487900_10613</name>
</gene>
<dbReference type="EMBL" id="FNIW01000006">
    <property type="protein sequence ID" value="SDN96081.1"/>
    <property type="molecule type" value="Genomic_DNA"/>
</dbReference>
<dbReference type="Pfam" id="PF02915">
    <property type="entry name" value="Rubrerythrin"/>
    <property type="match status" value="1"/>
</dbReference>
<proteinExistence type="predicted"/>
<dbReference type="Proteomes" id="UP000199134">
    <property type="component" value="Unassembled WGS sequence"/>
</dbReference>
<evidence type="ECO:0000259" key="1">
    <source>
        <dbReference type="Pfam" id="PF02915"/>
    </source>
</evidence>
<dbReference type="InterPro" id="IPR003251">
    <property type="entry name" value="Rr_diiron-bd_dom"/>
</dbReference>
<dbReference type="SUPFAM" id="SSF47240">
    <property type="entry name" value="Ferritin-like"/>
    <property type="match status" value="1"/>
</dbReference>
<dbReference type="RefSeq" id="WP_091852737.1">
    <property type="nucleotide sequence ID" value="NZ_FNIW01000006.1"/>
</dbReference>
<evidence type="ECO:0000313" key="3">
    <source>
        <dbReference type="Proteomes" id="UP000199134"/>
    </source>
</evidence>
<dbReference type="Gene3D" id="1.20.120.660">
    <property type="entry name" value="IL-4 antagonist (De novo design) like domain"/>
    <property type="match status" value="1"/>
</dbReference>
<organism evidence="2 3">
    <name type="scientific">Prevotella communis</name>
    <dbReference type="NCBI Taxonomy" id="2913614"/>
    <lineage>
        <taxon>Bacteria</taxon>
        <taxon>Pseudomonadati</taxon>
        <taxon>Bacteroidota</taxon>
        <taxon>Bacteroidia</taxon>
        <taxon>Bacteroidales</taxon>
        <taxon>Prevotellaceae</taxon>
        <taxon>Prevotella</taxon>
    </lineage>
</organism>
<accession>A0A1H0FNG8</accession>
<name>A0A1H0FNG8_9BACT</name>
<dbReference type="AlphaFoldDB" id="A0A1H0FNG8"/>
<evidence type="ECO:0000313" key="2">
    <source>
        <dbReference type="EMBL" id="SDN96081.1"/>
    </source>
</evidence>
<protein>
    <submittedName>
        <fullName evidence="2">Rubrerythrin</fullName>
    </submittedName>
</protein>
<comment type="caution">
    <text evidence="2">The sequence shown here is derived from an EMBL/GenBank/DDBJ whole genome shotgun (WGS) entry which is preliminary data.</text>
</comment>
<dbReference type="GO" id="GO:0016491">
    <property type="term" value="F:oxidoreductase activity"/>
    <property type="evidence" value="ECO:0007669"/>
    <property type="project" value="InterPro"/>
</dbReference>
<feature type="domain" description="Rubrerythrin diiron-binding" evidence="1">
    <location>
        <begin position="9"/>
        <end position="100"/>
    </location>
</feature>
<dbReference type="InterPro" id="IPR009078">
    <property type="entry name" value="Ferritin-like_SF"/>
</dbReference>
<dbReference type="OrthoDB" id="1080565at2"/>